<dbReference type="HOGENOM" id="CLU_1572294_0_0_1"/>
<dbReference type="SUPFAM" id="SSF50630">
    <property type="entry name" value="Acid proteases"/>
    <property type="match status" value="1"/>
</dbReference>
<name>B4NV72_DROSI</name>
<dbReference type="EMBL" id="CH986383">
    <property type="protein sequence ID" value="EDX15947.1"/>
    <property type="molecule type" value="Genomic_DNA"/>
</dbReference>
<dbReference type="PhylomeDB" id="B4NV72"/>
<gene>
    <name evidence="1" type="primary">Dsim\GD10577</name>
    <name evidence="1" type="ORF">Dsim_GD10577</name>
</gene>
<accession>B4NV72</accession>
<evidence type="ECO:0000313" key="1">
    <source>
        <dbReference type="EMBL" id="EDX15947.1"/>
    </source>
</evidence>
<evidence type="ECO:0000313" key="2">
    <source>
        <dbReference type="Proteomes" id="UP000000304"/>
    </source>
</evidence>
<protein>
    <submittedName>
        <fullName evidence="1">GD10577</fullName>
    </submittedName>
</protein>
<dbReference type="InterPro" id="IPR021109">
    <property type="entry name" value="Peptidase_aspartic_dom_sf"/>
</dbReference>
<dbReference type="OrthoDB" id="8065483at2759"/>
<dbReference type="Gene3D" id="2.40.70.10">
    <property type="entry name" value="Acid Proteases"/>
    <property type="match status" value="1"/>
</dbReference>
<dbReference type="AlphaFoldDB" id="B4NV72"/>
<keyword evidence="2" id="KW-1185">Reference proteome</keyword>
<reference evidence="1 2" key="1">
    <citation type="journal article" date="2007" name="Nature">
        <title>Evolution of genes and genomes on the Drosophila phylogeny.</title>
        <authorList>
            <consortium name="Drosophila 12 Genomes Consortium"/>
            <person name="Clark A.G."/>
            <person name="Eisen M.B."/>
            <person name="Smith D.R."/>
            <person name="Bergman C.M."/>
            <person name="Oliver B."/>
            <person name="Markow T.A."/>
            <person name="Kaufman T.C."/>
            <person name="Kellis M."/>
            <person name="Gelbart W."/>
            <person name="Iyer V.N."/>
            <person name="Pollard D.A."/>
            <person name="Sackton T.B."/>
            <person name="Larracuente A.M."/>
            <person name="Singh N.D."/>
            <person name="Abad J.P."/>
            <person name="Abt D.N."/>
            <person name="Adryan B."/>
            <person name="Aguade M."/>
            <person name="Akashi H."/>
            <person name="Anderson W.W."/>
            <person name="Aquadro C.F."/>
            <person name="Ardell D.H."/>
            <person name="Arguello R."/>
            <person name="Artieri C.G."/>
            <person name="Barbash D.A."/>
            <person name="Barker D."/>
            <person name="Barsanti P."/>
            <person name="Batterham P."/>
            <person name="Batzoglou S."/>
            <person name="Begun D."/>
            <person name="Bhutkar A."/>
            <person name="Blanco E."/>
            <person name="Bosak S.A."/>
            <person name="Bradley R.K."/>
            <person name="Brand A.D."/>
            <person name="Brent M.R."/>
            <person name="Brooks A.N."/>
            <person name="Brown R.H."/>
            <person name="Butlin R.K."/>
            <person name="Caggese C."/>
            <person name="Calvi B.R."/>
            <person name="Bernardo de Carvalho A."/>
            <person name="Caspi A."/>
            <person name="Castrezana S."/>
            <person name="Celniker S.E."/>
            <person name="Chang J.L."/>
            <person name="Chapple C."/>
            <person name="Chatterji S."/>
            <person name="Chinwalla A."/>
            <person name="Civetta A."/>
            <person name="Clifton S.W."/>
            <person name="Comeron J.M."/>
            <person name="Costello J.C."/>
            <person name="Coyne J.A."/>
            <person name="Daub J."/>
            <person name="David R.G."/>
            <person name="Delcher A.L."/>
            <person name="Delehaunty K."/>
            <person name="Do C.B."/>
            <person name="Ebling H."/>
            <person name="Edwards K."/>
            <person name="Eickbush T."/>
            <person name="Evans J.D."/>
            <person name="Filipski A."/>
            <person name="Findeiss S."/>
            <person name="Freyhult E."/>
            <person name="Fulton L."/>
            <person name="Fulton R."/>
            <person name="Garcia A.C."/>
            <person name="Gardiner A."/>
            <person name="Garfield D.A."/>
            <person name="Garvin B.E."/>
            <person name="Gibson G."/>
            <person name="Gilbert D."/>
            <person name="Gnerre S."/>
            <person name="Godfrey J."/>
            <person name="Good R."/>
            <person name="Gotea V."/>
            <person name="Gravely B."/>
            <person name="Greenberg A.J."/>
            <person name="Griffiths-Jones S."/>
            <person name="Gross S."/>
            <person name="Guigo R."/>
            <person name="Gustafson E.A."/>
            <person name="Haerty W."/>
            <person name="Hahn M.W."/>
            <person name="Halligan D.L."/>
            <person name="Halpern A.L."/>
            <person name="Halter G.M."/>
            <person name="Han M.V."/>
            <person name="Heger A."/>
            <person name="Hillier L."/>
            <person name="Hinrichs A.S."/>
            <person name="Holmes I."/>
            <person name="Hoskins R.A."/>
            <person name="Hubisz M.J."/>
            <person name="Hultmark D."/>
            <person name="Huntley M.A."/>
            <person name="Jaffe D.B."/>
            <person name="Jagadeeshan S."/>
            <person name="Jeck W.R."/>
            <person name="Johnson J."/>
            <person name="Jones C.D."/>
            <person name="Jordan W.C."/>
            <person name="Karpen G.H."/>
            <person name="Kataoka E."/>
            <person name="Keightley P.D."/>
            <person name="Kheradpour P."/>
            <person name="Kirkness E.F."/>
            <person name="Koerich L.B."/>
            <person name="Kristiansen K."/>
            <person name="Kudrna D."/>
            <person name="Kulathinal R.J."/>
            <person name="Kumar S."/>
            <person name="Kwok R."/>
            <person name="Lander E."/>
            <person name="Langley C.H."/>
            <person name="Lapoint R."/>
            <person name="Lazzaro B.P."/>
            <person name="Lee S.J."/>
            <person name="Levesque L."/>
            <person name="Li R."/>
            <person name="Lin C.F."/>
            <person name="Lin M.F."/>
            <person name="Lindblad-Toh K."/>
            <person name="Llopart A."/>
            <person name="Long M."/>
            <person name="Low L."/>
            <person name="Lozovsky E."/>
            <person name="Lu J."/>
            <person name="Luo M."/>
            <person name="Machado C.A."/>
            <person name="Makalowski W."/>
            <person name="Marzo M."/>
            <person name="Matsuda M."/>
            <person name="Matzkin L."/>
            <person name="McAllister B."/>
            <person name="McBride C.S."/>
            <person name="McKernan B."/>
            <person name="McKernan K."/>
            <person name="Mendez-Lago M."/>
            <person name="Minx P."/>
            <person name="Mollenhauer M.U."/>
            <person name="Montooth K."/>
            <person name="Mount S.M."/>
            <person name="Mu X."/>
            <person name="Myers E."/>
            <person name="Negre B."/>
            <person name="Newfeld S."/>
            <person name="Nielsen R."/>
            <person name="Noor M.A."/>
            <person name="O'Grady P."/>
            <person name="Pachter L."/>
            <person name="Papaceit M."/>
            <person name="Parisi M.J."/>
            <person name="Parisi M."/>
            <person name="Parts L."/>
            <person name="Pedersen J.S."/>
            <person name="Pesole G."/>
            <person name="Phillippy A.M."/>
            <person name="Ponting C.P."/>
            <person name="Pop M."/>
            <person name="Porcelli D."/>
            <person name="Powell J.R."/>
            <person name="Prohaska S."/>
            <person name="Pruitt K."/>
            <person name="Puig M."/>
            <person name="Quesneville H."/>
            <person name="Ram K.R."/>
            <person name="Rand D."/>
            <person name="Rasmussen M.D."/>
            <person name="Reed L.K."/>
            <person name="Reenan R."/>
            <person name="Reily A."/>
            <person name="Remington K.A."/>
            <person name="Rieger T.T."/>
            <person name="Ritchie M.G."/>
            <person name="Robin C."/>
            <person name="Rogers Y.H."/>
            <person name="Rohde C."/>
            <person name="Rozas J."/>
            <person name="Rubenfield M.J."/>
            <person name="Ruiz A."/>
            <person name="Russo S."/>
            <person name="Salzberg S.L."/>
            <person name="Sanchez-Gracia A."/>
            <person name="Saranga D.J."/>
            <person name="Sato H."/>
            <person name="Schaeffer S.W."/>
            <person name="Schatz M.C."/>
            <person name="Schlenke T."/>
            <person name="Schwartz R."/>
            <person name="Segarra C."/>
            <person name="Singh R.S."/>
            <person name="Sirot L."/>
            <person name="Sirota M."/>
            <person name="Sisneros N.B."/>
            <person name="Smith C.D."/>
            <person name="Smith T.F."/>
            <person name="Spieth J."/>
            <person name="Stage D.E."/>
            <person name="Stark A."/>
            <person name="Stephan W."/>
            <person name="Strausberg R.L."/>
            <person name="Strempel S."/>
            <person name="Sturgill D."/>
            <person name="Sutton G."/>
            <person name="Sutton G.G."/>
            <person name="Tao W."/>
            <person name="Teichmann S."/>
            <person name="Tobari Y.N."/>
            <person name="Tomimura Y."/>
            <person name="Tsolas J.M."/>
            <person name="Valente V.L."/>
            <person name="Venter E."/>
            <person name="Venter J.C."/>
            <person name="Vicario S."/>
            <person name="Vieira F.G."/>
            <person name="Vilella A.J."/>
            <person name="Villasante A."/>
            <person name="Walenz B."/>
            <person name="Wang J."/>
            <person name="Wasserman M."/>
            <person name="Watts T."/>
            <person name="Wilson D."/>
            <person name="Wilson R.K."/>
            <person name="Wing R.A."/>
            <person name="Wolfner M.F."/>
            <person name="Wong A."/>
            <person name="Wong G.K."/>
            <person name="Wu C.I."/>
            <person name="Wu G."/>
            <person name="Yamamoto D."/>
            <person name="Yang H.P."/>
            <person name="Yang S.P."/>
            <person name="Yorke J.A."/>
            <person name="Yoshida K."/>
            <person name="Zdobnov E."/>
            <person name="Zhang P."/>
            <person name="Zhang Y."/>
            <person name="Zimin A.V."/>
            <person name="Baldwin J."/>
            <person name="Abdouelleil A."/>
            <person name="Abdulkadir J."/>
            <person name="Abebe A."/>
            <person name="Abera B."/>
            <person name="Abreu J."/>
            <person name="Acer S.C."/>
            <person name="Aftuck L."/>
            <person name="Alexander A."/>
            <person name="An P."/>
            <person name="Anderson E."/>
            <person name="Anderson S."/>
            <person name="Arachi H."/>
            <person name="Azer M."/>
            <person name="Bachantsang P."/>
            <person name="Barry A."/>
            <person name="Bayul T."/>
            <person name="Berlin A."/>
            <person name="Bessette D."/>
            <person name="Bloom T."/>
            <person name="Blye J."/>
            <person name="Boguslavskiy L."/>
            <person name="Bonnet C."/>
            <person name="Boukhgalter B."/>
            <person name="Bourzgui I."/>
            <person name="Brown A."/>
            <person name="Cahill P."/>
            <person name="Channer S."/>
            <person name="Cheshatsang Y."/>
            <person name="Chuda L."/>
            <person name="Citroen M."/>
            <person name="Collymore A."/>
            <person name="Cooke P."/>
            <person name="Costello M."/>
            <person name="D'Aco K."/>
            <person name="Daza R."/>
            <person name="De Haan G."/>
            <person name="DeGray S."/>
            <person name="DeMaso C."/>
            <person name="Dhargay N."/>
            <person name="Dooley K."/>
            <person name="Dooley E."/>
            <person name="Doricent M."/>
            <person name="Dorje P."/>
            <person name="Dorjee K."/>
            <person name="Dupes A."/>
            <person name="Elong R."/>
            <person name="Falk J."/>
            <person name="Farina A."/>
            <person name="Faro S."/>
            <person name="Ferguson D."/>
            <person name="Fisher S."/>
            <person name="Foley C.D."/>
            <person name="Franke A."/>
            <person name="Friedrich D."/>
            <person name="Gadbois L."/>
            <person name="Gearin G."/>
            <person name="Gearin C.R."/>
            <person name="Giannoukos G."/>
            <person name="Goode T."/>
            <person name="Graham J."/>
            <person name="Grandbois E."/>
            <person name="Grewal S."/>
            <person name="Gyaltsen K."/>
            <person name="Hafez N."/>
            <person name="Hagos B."/>
            <person name="Hall J."/>
            <person name="Henson C."/>
            <person name="Hollinger A."/>
            <person name="Honan T."/>
            <person name="Huard M.D."/>
            <person name="Hughes L."/>
            <person name="Hurhula B."/>
            <person name="Husby M.E."/>
            <person name="Kamat A."/>
            <person name="Kanga B."/>
            <person name="Kashin S."/>
            <person name="Khazanovich D."/>
            <person name="Kisner P."/>
            <person name="Lance K."/>
            <person name="Lara M."/>
            <person name="Lee W."/>
            <person name="Lennon N."/>
            <person name="Letendre F."/>
            <person name="LeVine R."/>
            <person name="Lipovsky A."/>
            <person name="Liu X."/>
            <person name="Liu J."/>
            <person name="Liu S."/>
            <person name="Lokyitsang T."/>
            <person name="Lokyitsang Y."/>
            <person name="Lubonja R."/>
            <person name="Lui A."/>
            <person name="MacDonald P."/>
            <person name="Magnisalis V."/>
            <person name="Maru K."/>
            <person name="Matthews C."/>
            <person name="McCusker W."/>
            <person name="McDonough S."/>
            <person name="Mehta T."/>
            <person name="Meldrim J."/>
            <person name="Meneus L."/>
            <person name="Mihai O."/>
            <person name="Mihalev A."/>
            <person name="Mihova T."/>
            <person name="Mittelman R."/>
            <person name="Mlenga V."/>
            <person name="Montmayeur A."/>
            <person name="Mulrain L."/>
            <person name="Navidi A."/>
            <person name="Naylor J."/>
            <person name="Negash T."/>
            <person name="Nguyen T."/>
            <person name="Nguyen N."/>
            <person name="Nicol R."/>
            <person name="Norbu C."/>
            <person name="Norbu N."/>
            <person name="Novod N."/>
            <person name="O'Neill B."/>
            <person name="Osman S."/>
            <person name="Markiewicz E."/>
            <person name="Oyono O.L."/>
            <person name="Patti C."/>
            <person name="Phunkhang P."/>
            <person name="Pierre F."/>
            <person name="Priest M."/>
            <person name="Raghuraman S."/>
            <person name="Rege F."/>
            <person name="Reyes R."/>
            <person name="Rise C."/>
            <person name="Rogov P."/>
            <person name="Ross K."/>
            <person name="Ryan E."/>
            <person name="Settipalli S."/>
            <person name="Shea T."/>
            <person name="Sherpa N."/>
            <person name="Shi L."/>
            <person name="Shih D."/>
            <person name="Sparrow T."/>
            <person name="Spaulding J."/>
            <person name="Stalker J."/>
            <person name="Stange-Thomann N."/>
            <person name="Stavropoulos S."/>
            <person name="Stone C."/>
            <person name="Strader C."/>
            <person name="Tesfaye S."/>
            <person name="Thomson T."/>
            <person name="Thoulutsang Y."/>
            <person name="Thoulutsang D."/>
            <person name="Topham K."/>
            <person name="Topping I."/>
            <person name="Tsamla T."/>
            <person name="Vassiliev H."/>
            <person name="Vo A."/>
            <person name="Wangchuk T."/>
            <person name="Wangdi T."/>
            <person name="Weiand M."/>
            <person name="Wilkinson J."/>
            <person name="Wilson A."/>
            <person name="Yadav S."/>
            <person name="Young G."/>
            <person name="Yu Q."/>
            <person name="Zembek L."/>
            <person name="Zhong D."/>
            <person name="Zimmer A."/>
            <person name="Zwirko Z."/>
            <person name="Jaffe D.B."/>
            <person name="Alvarez P."/>
            <person name="Brockman W."/>
            <person name="Butler J."/>
            <person name="Chin C."/>
            <person name="Gnerre S."/>
            <person name="Grabherr M."/>
            <person name="Kleber M."/>
            <person name="Mauceli E."/>
            <person name="MacCallum I."/>
        </authorList>
    </citation>
    <scope>NUCLEOTIDE SEQUENCE [LARGE SCALE GENOMIC DNA]</scope>
    <source>
        <strain evidence="2">white501</strain>
    </source>
</reference>
<proteinExistence type="predicted"/>
<dbReference type="Proteomes" id="UP000000304">
    <property type="component" value="Unassembled WGS sequence"/>
</dbReference>
<sequence>MPELLTDRALKWFIANNKVWETWVEFIQSFQEFLLPRGFMTKLEDQDFPGENHTRCGGVLCRTRHKQEPADKFLLDLRENRSKDCGMLPQIGKRHAIPDSEGQPGFASCSPSKLMGKLKAEERQLSATVLIDGVEIKPTMDTGATASFISEELADKLQTAGEVLPTRREV</sequence>
<dbReference type="MEROPS" id="A02.054"/>
<organism evidence="1 2">
    <name type="scientific">Drosophila simulans</name>
    <name type="common">Fruit fly</name>
    <dbReference type="NCBI Taxonomy" id="7240"/>
    <lineage>
        <taxon>Eukaryota</taxon>
        <taxon>Metazoa</taxon>
        <taxon>Ecdysozoa</taxon>
        <taxon>Arthropoda</taxon>
        <taxon>Hexapoda</taxon>
        <taxon>Insecta</taxon>
        <taxon>Pterygota</taxon>
        <taxon>Neoptera</taxon>
        <taxon>Endopterygota</taxon>
        <taxon>Diptera</taxon>
        <taxon>Brachycera</taxon>
        <taxon>Muscomorpha</taxon>
        <taxon>Ephydroidea</taxon>
        <taxon>Drosophilidae</taxon>
        <taxon>Drosophila</taxon>
        <taxon>Sophophora</taxon>
    </lineage>
</organism>